<protein>
    <submittedName>
        <fullName evidence="5">5-keto-4-deoxy-D-glucarate aldolase</fullName>
        <ecNumber evidence="5">4.1.2.20</ecNumber>
    </submittedName>
</protein>
<dbReference type="PANTHER" id="PTHR30502">
    <property type="entry name" value="2-KETO-3-DEOXY-L-RHAMNONATE ALDOLASE"/>
    <property type="match status" value="1"/>
</dbReference>
<reference evidence="5 6" key="1">
    <citation type="submission" date="2019-02" db="EMBL/GenBank/DDBJ databases">
        <title>Deep-cultivation of Planctomycetes and their phenomic and genomic characterization uncovers novel biology.</title>
        <authorList>
            <person name="Wiegand S."/>
            <person name="Jogler M."/>
            <person name="Boedeker C."/>
            <person name="Pinto D."/>
            <person name="Vollmers J."/>
            <person name="Rivas-Marin E."/>
            <person name="Kohn T."/>
            <person name="Peeters S.H."/>
            <person name="Heuer A."/>
            <person name="Rast P."/>
            <person name="Oberbeckmann S."/>
            <person name="Bunk B."/>
            <person name="Jeske O."/>
            <person name="Meyerdierks A."/>
            <person name="Storesund J.E."/>
            <person name="Kallscheuer N."/>
            <person name="Luecker S."/>
            <person name="Lage O.M."/>
            <person name="Pohl T."/>
            <person name="Merkel B.J."/>
            <person name="Hornburger P."/>
            <person name="Mueller R.-W."/>
            <person name="Bruemmer F."/>
            <person name="Labrenz M."/>
            <person name="Spormann A.M."/>
            <person name="Op den Camp H."/>
            <person name="Overmann J."/>
            <person name="Amann R."/>
            <person name="Jetten M.S.M."/>
            <person name="Mascher T."/>
            <person name="Medema M.H."/>
            <person name="Devos D.P."/>
            <person name="Kaster A.-K."/>
            <person name="Ovreas L."/>
            <person name="Rohde M."/>
            <person name="Galperin M.Y."/>
            <person name="Jogler C."/>
        </authorList>
    </citation>
    <scope>NUCLEOTIDE SEQUENCE [LARGE SCALE GENOMIC DNA]</scope>
    <source>
        <strain evidence="5 6">ElP</strain>
    </source>
</reference>
<dbReference type="RefSeq" id="WP_145272083.1">
    <property type="nucleotide sequence ID" value="NZ_CP036426.1"/>
</dbReference>
<evidence type="ECO:0000256" key="1">
    <source>
        <dbReference type="ARBA" id="ARBA00005568"/>
    </source>
</evidence>
<dbReference type="OrthoDB" id="86160at2"/>
<dbReference type="SUPFAM" id="SSF51621">
    <property type="entry name" value="Phosphoenolpyruvate/pyruvate domain"/>
    <property type="match status" value="1"/>
</dbReference>
<dbReference type="Pfam" id="PF03328">
    <property type="entry name" value="HpcH_HpaI"/>
    <property type="match status" value="1"/>
</dbReference>
<dbReference type="KEGG" id="tpla:ElP_39790"/>
<dbReference type="InterPro" id="IPR040442">
    <property type="entry name" value="Pyrv_kinase-like_dom_sf"/>
</dbReference>
<dbReference type="GO" id="GO:0008672">
    <property type="term" value="F:2-dehydro-3-deoxyglucarate aldolase activity"/>
    <property type="evidence" value="ECO:0007669"/>
    <property type="project" value="UniProtKB-EC"/>
</dbReference>
<dbReference type="Gene3D" id="3.20.20.60">
    <property type="entry name" value="Phosphoenolpyruvate-binding domains"/>
    <property type="match status" value="1"/>
</dbReference>
<dbReference type="PANTHER" id="PTHR30502:SF0">
    <property type="entry name" value="PHOSPHOENOLPYRUVATE CARBOXYLASE FAMILY PROTEIN"/>
    <property type="match status" value="1"/>
</dbReference>
<accession>A0A518H5F3</accession>
<dbReference type="GO" id="GO:0005737">
    <property type="term" value="C:cytoplasm"/>
    <property type="evidence" value="ECO:0007669"/>
    <property type="project" value="TreeGrafter"/>
</dbReference>
<evidence type="ECO:0000256" key="3">
    <source>
        <dbReference type="ARBA" id="ARBA00023239"/>
    </source>
</evidence>
<dbReference type="InterPro" id="IPR050251">
    <property type="entry name" value="HpcH-HpaI_aldolase"/>
</dbReference>
<dbReference type="InterPro" id="IPR005000">
    <property type="entry name" value="Aldolase/citrate-lyase_domain"/>
</dbReference>
<evidence type="ECO:0000259" key="4">
    <source>
        <dbReference type="Pfam" id="PF03328"/>
    </source>
</evidence>
<keyword evidence="2" id="KW-0479">Metal-binding</keyword>
<proteinExistence type="inferred from homology"/>
<evidence type="ECO:0000256" key="2">
    <source>
        <dbReference type="ARBA" id="ARBA00022723"/>
    </source>
</evidence>
<dbReference type="EMBL" id="CP036426">
    <property type="protein sequence ID" value="QDV36069.1"/>
    <property type="molecule type" value="Genomic_DNA"/>
</dbReference>
<dbReference type="AlphaFoldDB" id="A0A518H5F3"/>
<dbReference type="GO" id="GO:0046872">
    <property type="term" value="F:metal ion binding"/>
    <property type="evidence" value="ECO:0007669"/>
    <property type="project" value="UniProtKB-KW"/>
</dbReference>
<keyword evidence="3 5" id="KW-0456">Lyase</keyword>
<sequence length="256" mass="28018">MNGKALKDKMIRGERVFGTFFQHAVNPGWIESMPEGALDFVIVTPEHTALDLAEFLPIKYALASKGIACLARTHSRDPDDVSKACDTFDGVVVPYVEDVEQAKRLAAAAVYRPLKGEALDRLIASGEWPSEATRRYVTEERCANTVFVPMIESVRAVEDLEAICAVPGVHALFVGPNDLTVSMGIPNEYDNPDLIAALQRIIDVGDASHVPAGCWFGDPAQALRTIRQGSRFVVFSNDGLMLKVAMDEAFRQLRLG</sequence>
<dbReference type="EC" id="4.1.2.20" evidence="5"/>
<comment type="similarity">
    <text evidence="1">Belongs to the HpcH/HpaI aldolase family.</text>
</comment>
<gene>
    <name evidence="5" type="primary">garL_2</name>
    <name evidence="5" type="ORF">ElP_39790</name>
</gene>
<organism evidence="5 6">
    <name type="scientific">Tautonia plasticadhaerens</name>
    <dbReference type="NCBI Taxonomy" id="2527974"/>
    <lineage>
        <taxon>Bacteria</taxon>
        <taxon>Pseudomonadati</taxon>
        <taxon>Planctomycetota</taxon>
        <taxon>Planctomycetia</taxon>
        <taxon>Isosphaerales</taxon>
        <taxon>Isosphaeraceae</taxon>
        <taxon>Tautonia</taxon>
    </lineage>
</organism>
<evidence type="ECO:0000313" key="6">
    <source>
        <dbReference type="Proteomes" id="UP000317835"/>
    </source>
</evidence>
<name>A0A518H5F3_9BACT</name>
<dbReference type="Proteomes" id="UP000317835">
    <property type="component" value="Chromosome"/>
</dbReference>
<dbReference type="InterPro" id="IPR015813">
    <property type="entry name" value="Pyrv/PenolPyrv_kinase-like_dom"/>
</dbReference>
<keyword evidence="6" id="KW-1185">Reference proteome</keyword>
<evidence type="ECO:0000313" key="5">
    <source>
        <dbReference type="EMBL" id="QDV36069.1"/>
    </source>
</evidence>
<feature type="domain" description="HpcH/HpaI aldolase/citrate lyase" evidence="4">
    <location>
        <begin position="22"/>
        <end position="238"/>
    </location>
</feature>